<organism evidence="2 3">
    <name type="scientific">Rotaria socialis</name>
    <dbReference type="NCBI Taxonomy" id="392032"/>
    <lineage>
        <taxon>Eukaryota</taxon>
        <taxon>Metazoa</taxon>
        <taxon>Spiralia</taxon>
        <taxon>Gnathifera</taxon>
        <taxon>Rotifera</taxon>
        <taxon>Eurotatoria</taxon>
        <taxon>Bdelloidea</taxon>
        <taxon>Philodinida</taxon>
        <taxon>Philodinidae</taxon>
        <taxon>Rotaria</taxon>
    </lineage>
</organism>
<gene>
    <name evidence="2" type="ORF">HFQ381_LOCUS5927</name>
</gene>
<sequence length="812" mass="90537">MNFHHLTSTTHRPQTKSSNFNEDAHCDNEVNLILEKNYTQHLIEQSIFKEQQQQQQQPQPQQSIVVNQTDQYYFVPIRELNTTMTLPSNNNNNANIIDSSSILLPDLNNPSTQSLFDYSSSTPTMNSIDLPTVNKSNNNFNLSDADLAALFVSTLVSATSSTTATLDNENELPTNNNNALDDVFLQQVNELVCSSQQKSMGPPPGFENFLFDNPLPSETSRTLSSISNAAIQSQVSSSDTINFSQLLPSTIVDTQQQQPIGGNVHSSFQSDEQSIFFPMSNHHYSSTLSSQIFPTNTPSSTNTTTTTNSANSIAKPYTPNSLSLKTKNFSSIDTSNIKSPISTKINDSDTITRHDDTTPNHIFASPNSFFNNGHKGTNNFTFIGLQSDLEVINSDAEISFYAHKATKSFELDIIEKPVVRKETAHRQEFLINYSIIDFASTKLTTVKSSSNNRQSSSSTSSSTSSSIDEALIQLSQQQKQQSNVQTANKLFYDESLSIFNYSSPRSTAATPPTITAPATSHIAKQQRAVNDNINFLASMASTATSESTWQQAKLHSNTKSKQKMQSTILEQQPSLLPQSPSRNSTTNMHDLMENLNELCYRGFDELNALIQEQRWVENYLNVNSPSPASPLVNINGTNCCSARILVVPEYFIFKCKKIEISASDIYELLSVGRPELRLRDLMFVFKTWKDSIVNAEVVHQEEEAKLRLSTERPHSFYMNETVLQAVFDRVCYAIRQLSNMTQQVRAAFQYATLNVFQISSRQQQQQQQQQQGQPSSNTSLSSNIIAFAQLQAMQQQKSSSVHRAGGSLRTTP</sequence>
<feature type="region of interest" description="Disordered" evidence="1">
    <location>
        <begin position="552"/>
        <end position="583"/>
    </location>
</feature>
<feature type="region of interest" description="Disordered" evidence="1">
    <location>
        <begin position="1"/>
        <end position="22"/>
    </location>
</feature>
<name>A0A819ZX48_9BILA</name>
<comment type="caution">
    <text evidence="2">The sequence shown here is derived from an EMBL/GenBank/DDBJ whole genome shotgun (WGS) entry which is preliminary data.</text>
</comment>
<feature type="compositionally biased region" description="Polar residues" evidence="1">
    <location>
        <begin position="563"/>
        <end position="583"/>
    </location>
</feature>
<feature type="compositionally biased region" description="Polar residues" evidence="1">
    <location>
        <begin position="1"/>
        <end position="21"/>
    </location>
</feature>
<dbReference type="AlphaFoldDB" id="A0A819ZX48"/>
<dbReference type="Proteomes" id="UP000663851">
    <property type="component" value="Unassembled WGS sequence"/>
</dbReference>
<proteinExistence type="predicted"/>
<accession>A0A819ZX48</accession>
<evidence type="ECO:0000313" key="2">
    <source>
        <dbReference type="EMBL" id="CAF4176277.1"/>
    </source>
</evidence>
<dbReference type="EMBL" id="CAJOBO010000257">
    <property type="protein sequence ID" value="CAF4176277.1"/>
    <property type="molecule type" value="Genomic_DNA"/>
</dbReference>
<evidence type="ECO:0000313" key="3">
    <source>
        <dbReference type="Proteomes" id="UP000663851"/>
    </source>
</evidence>
<evidence type="ECO:0000256" key="1">
    <source>
        <dbReference type="SAM" id="MobiDB-lite"/>
    </source>
</evidence>
<reference evidence="2" key="1">
    <citation type="submission" date="2021-02" db="EMBL/GenBank/DDBJ databases">
        <authorList>
            <person name="Nowell W R."/>
        </authorList>
    </citation>
    <scope>NUCLEOTIDE SEQUENCE</scope>
</reference>
<protein>
    <submittedName>
        <fullName evidence="2">Uncharacterized protein</fullName>
    </submittedName>
</protein>